<comment type="caution">
    <text evidence="5">The sequence shown here is derived from an EMBL/GenBank/DDBJ whole genome shotgun (WGS) entry which is preliminary data.</text>
</comment>
<reference evidence="5" key="1">
    <citation type="journal article" date="2014" name="Int. J. Syst. Evol. Microbiol.">
        <title>Complete genome of a new Firmicutes species belonging to the dominant human colonic microbiota ('Ruminococcus bicirculans') reveals two chromosomes and a selective capacity to utilize plant glucans.</title>
        <authorList>
            <consortium name="NISC Comparative Sequencing Program"/>
            <person name="Wegmann U."/>
            <person name="Louis P."/>
            <person name="Goesmann A."/>
            <person name="Henrissat B."/>
            <person name="Duncan S.H."/>
            <person name="Flint H.J."/>
        </authorList>
    </citation>
    <scope>NUCLEOTIDE SEQUENCE</scope>
    <source>
        <strain evidence="5">NBRC 107169</strain>
    </source>
</reference>
<dbReference type="SUPFAM" id="SSF46785">
    <property type="entry name" value="Winged helix' DNA-binding domain"/>
    <property type="match status" value="1"/>
</dbReference>
<dbReference type="Pfam" id="PF00392">
    <property type="entry name" value="GntR"/>
    <property type="match status" value="1"/>
</dbReference>
<accession>A0ABQ5UMM3</accession>
<organism evidence="5 6">
    <name type="scientific">Maritalea porphyrae</name>
    <dbReference type="NCBI Taxonomy" id="880732"/>
    <lineage>
        <taxon>Bacteria</taxon>
        <taxon>Pseudomonadati</taxon>
        <taxon>Pseudomonadota</taxon>
        <taxon>Alphaproteobacteria</taxon>
        <taxon>Hyphomicrobiales</taxon>
        <taxon>Devosiaceae</taxon>
        <taxon>Maritalea</taxon>
    </lineage>
</organism>
<keyword evidence="2" id="KW-0238">DNA-binding</keyword>
<dbReference type="InterPro" id="IPR000524">
    <property type="entry name" value="Tscrpt_reg_HTH_GntR"/>
</dbReference>
<name>A0ABQ5UMM3_9HYPH</name>
<protein>
    <submittedName>
        <fullName evidence="5">GntR family transcriptional regulator</fullName>
    </submittedName>
</protein>
<dbReference type="SMART" id="SM00345">
    <property type="entry name" value="HTH_GNTR"/>
    <property type="match status" value="1"/>
</dbReference>
<gene>
    <name evidence="5" type="ORF">GCM10007879_07970</name>
</gene>
<dbReference type="InterPro" id="IPR036390">
    <property type="entry name" value="WH_DNA-bd_sf"/>
</dbReference>
<dbReference type="Gene3D" id="1.10.10.10">
    <property type="entry name" value="Winged helix-like DNA-binding domain superfamily/Winged helix DNA-binding domain"/>
    <property type="match status" value="1"/>
</dbReference>
<evidence type="ECO:0000256" key="3">
    <source>
        <dbReference type="ARBA" id="ARBA00023163"/>
    </source>
</evidence>
<reference evidence="5" key="2">
    <citation type="submission" date="2023-01" db="EMBL/GenBank/DDBJ databases">
        <title>Draft genome sequence of Maritalea porphyrae strain NBRC 107169.</title>
        <authorList>
            <person name="Sun Q."/>
            <person name="Mori K."/>
        </authorList>
    </citation>
    <scope>NUCLEOTIDE SEQUENCE</scope>
    <source>
        <strain evidence="5">NBRC 107169</strain>
    </source>
</reference>
<evidence type="ECO:0000259" key="4">
    <source>
        <dbReference type="PROSITE" id="PS50949"/>
    </source>
</evidence>
<dbReference type="PROSITE" id="PS50949">
    <property type="entry name" value="HTH_GNTR"/>
    <property type="match status" value="1"/>
</dbReference>
<dbReference type="RefSeq" id="WP_284362200.1">
    <property type="nucleotide sequence ID" value="NZ_BSNI01000002.1"/>
</dbReference>
<dbReference type="Gene3D" id="1.20.120.530">
    <property type="entry name" value="GntR ligand-binding domain-like"/>
    <property type="match status" value="1"/>
</dbReference>
<dbReference type="PANTHER" id="PTHR43537">
    <property type="entry name" value="TRANSCRIPTIONAL REGULATOR, GNTR FAMILY"/>
    <property type="match status" value="1"/>
</dbReference>
<dbReference type="SUPFAM" id="SSF48008">
    <property type="entry name" value="GntR ligand-binding domain-like"/>
    <property type="match status" value="1"/>
</dbReference>
<evidence type="ECO:0000256" key="2">
    <source>
        <dbReference type="ARBA" id="ARBA00023125"/>
    </source>
</evidence>
<keyword evidence="6" id="KW-1185">Reference proteome</keyword>
<dbReference type="Pfam" id="PF07729">
    <property type="entry name" value="FCD"/>
    <property type="match status" value="1"/>
</dbReference>
<evidence type="ECO:0000313" key="5">
    <source>
        <dbReference type="EMBL" id="GLQ16548.1"/>
    </source>
</evidence>
<dbReference type="CDD" id="cd07377">
    <property type="entry name" value="WHTH_GntR"/>
    <property type="match status" value="1"/>
</dbReference>
<dbReference type="EMBL" id="BSNI01000002">
    <property type="protein sequence ID" value="GLQ16548.1"/>
    <property type="molecule type" value="Genomic_DNA"/>
</dbReference>
<keyword evidence="1" id="KW-0805">Transcription regulation</keyword>
<dbReference type="InterPro" id="IPR011711">
    <property type="entry name" value="GntR_C"/>
</dbReference>
<sequence length="228" mass="25818">MGLKLESFAPAQKPTTTDEVFNRLYQAVISLELPPGTKMSEAEIASTLNVSRQPVRDAFYRLSKIGLLLVRPQRATRVTKISEKAVFNAVFVRTALEVECLRTAFKLAPKKLTSLLKENLAAQEIAYKQEDPARFHQLDESFHLTICECAEQAHVWALIQEQKAHLDRVRYLTLSQEHRRNVADEHLCIVGALEGNDIETAERKLRAHLGGIGEHLEKIRSDNEECFA</sequence>
<proteinExistence type="predicted"/>
<dbReference type="SMART" id="SM00895">
    <property type="entry name" value="FCD"/>
    <property type="match status" value="1"/>
</dbReference>
<evidence type="ECO:0000313" key="6">
    <source>
        <dbReference type="Proteomes" id="UP001161405"/>
    </source>
</evidence>
<dbReference type="InterPro" id="IPR036388">
    <property type="entry name" value="WH-like_DNA-bd_sf"/>
</dbReference>
<feature type="domain" description="HTH gntR-type" evidence="4">
    <location>
        <begin position="14"/>
        <end position="81"/>
    </location>
</feature>
<keyword evidence="3" id="KW-0804">Transcription</keyword>
<dbReference type="InterPro" id="IPR008920">
    <property type="entry name" value="TF_FadR/GntR_C"/>
</dbReference>
<dbReference type="PANTHER" id="PTHR43537:SF5">
    <property type="entry name" value="UXU OPERON TRANSCRIPTIONAL REGULATOR"/>
    <property type="match status" value="1"/>
</dbReference>
<evidence type="ECO:0000256" key="1">
    <source>
        <dbReference type="ARBA" id="ARBA00023015"/>
    </source>
</evidence>
<dbReference type="Proteomes" id="UP001161405">
    <property type="component" value="Unassembled WGS sequence"/>
</dbReference>